<dbReference type="Proteomes" id="UP000825598">
    <property type="component" value="Chromosome"/>
</dbReference>
<name>A0ACD1FD78_MYCFR</name>
<evidence type="ECO:0000313" key="2">
    <source>
        <dbReference type="Proteomes" id="UP000825598"/>
    </source>
</evidence>
<reference evidence="1" key="1">
    <citation type="submission" date="2021-07" db="EMBL/GenBank/DDBJ databases">
        <title>Complete Genome Sequences of Mycobacterium farcinogenes Isolated from Clinical Specimens from Patients in Thailand.</title>
        <authorList>
            <person name="Sodsai P."/>
        </authorList>
    </citation>
    <scope>NUCLEOTIDE SEQUENCE</scope>
    <source>
        <strain evidence="1">BKK/CU-MFGFA-001</strain>
    </source>
</reference>
<gene>
    <name evidence="1" type="ORF">K6L26_23955</name>
</gene>
<dbReference type="EMBL" id="CP081673">
    <property type="protein sequence ID" value="QZH65027.1"/>
    <property type="molecule type" value="Genomic_DNA"/>
</dbReference>
<organism evidence="1 2">
    <name type="scientific">Mycolicibacterium farcinogenes</name>
    <name type="common">Mycobacterium farcinogenes</name>
    <dbReference type="NCBI Taxonomy" id="1802"/>
    <lineage>
        <taxon>Bacteria</taxon>
        <taxon>Bacillati</taxon>
        <taxon>Actinomycetota</taxon>
        <taxon>Actinomycetes</taxon>
        <taxon>Mycobacteriales</taxon>
        <taxon>Mycobacteriaceae</taxon>
        <taxon>Mycolicibacterium</taxon>
    </lineage>
</organism>
<keyword evidence="2" id="KW-1185">Reference proteome</keyword>
<protein>
    <submittedName>
        <fullName evidence="1">Uncharacterized protein</fullName>
    </submittedName>
</protein>
<evidence type="ECO:0000313" key="1">
    <source>
        <dbReference type="EMBL" id="QZH65027.1"/>
    </source>
</evidence>
<sequence>MTDDVAAVRTRLHALDQAVAAGEAGSSRHPWEGAGLCVVTAMPDHPYDGSIKFVVTPHAAALSWLVRALWTACHPLMDSMAKVEFFGRLGNAAHRYQRRASDSEKTRDLLGAVLHEAYDIVADIETGRFQPFPVAPRGVVHDDLLPADVHDDALSDAEIEQWFHEHGLPGERS</sequence>
<accession>A0ACD1FD78</accession>
<proteinExistence type="predicted"/>